<evidence type="ECO:0000313" key="1">
    <source>
        <dbReference type="EMBL" id="SMY06258.1"/>
    </source>
</evidence>
<protein>
    <recommendedName>
        <fullName evidence="3">Baseplate J-like protein</fullName>
    </recommendedName>
</protein>
<dbReference type="Proteomes" id="UP000201613">
    <property type="component" value="Unassembled WGS sequence"/>
</dbReference>
<evidence type="ECO:0000313" key="2">
    <source>
        <dbReference type="Proteomes" id="UP000201613"/>
    </source>
</evidence>
<name>A0A238L9B4_9RHOB</name>
<dbReference type="OrthoDB" id="266253at2"/>
<evidence type="ECO:0008006" key="3">
    <source>
        <dbReference type="Google" id="ProtNLM"/>
    </source>
</evidence>
<reference evidence="1 2" key="1">
    <citation type="submission" date="2017-05" db="EMBL/GenBank/DDBJ databases">
        <authorList>
            <person name="Song R."/>
            <person name="Chenine A.L."/>
            <person name="Ruprecht R.M."/>
        </authorList>
    </citation>
    <scope>NUCLEOTIDE SEQUENCE [LARGE SCALE GENOMIC DNA]</scope>
    <source>
        <strain evidence="1 2">CECT 8899</strain>
    </source>
</reference>
<dbReference type="AlphaFoldDB" id="A0A238L9B4"/>
<organism evidence="1 2">
    <name type="scientific">Flavimaricola marinus</name>
    <dbReference type="NCBI Taxonomy" id="1819565"/>
    <lineage>
        <taxon>Bacteria</taxon>
        <taxon>Pseudomonadati</taxon>
        <taxon>Pseudomonadota</taxon>
        <taxon>Alphaproteobacteria</taxon>
        <taxon>Rhodobacterales</taxon>
        <taxon>Paracoccaceae</taxon>
        <taxon>Flavimaricola</taxon>
    </lineage>
</organism>
<accession>A0A238L9B4</accession>
<keyword evidence="2" id="KW-1185">Reference proteome</keyword>
<dbReference type="RefSeq" id="WP_133064959.1">
    <property type="nucleotide sequence ID" value="NZ_FXZK01000001.1"/>
</dbReference>
<proteinExistence type="predicted"/>
<dbReference type="EMBL" id="FXZK01000001">
    <property type="protein sequence ID" value="SMY06258.1"/>
    <property type="molecule type" value="Genomic_DNA"/>
</dbReference>
<gene>
    <name evidence="1" type="ORF">LOM8899_00381</name>
</gene>
<sequence length="915" mass="97501">MSMIDKPTPQSTEVRAGLPAIRRRIGNHGAFKEAMLRGLRSRHRPGLSGLLTSSDEDWTIAFLDSFAGVLDTLSFYNERLINEAYLGTATESFSLQELAALVGYTPTPAVAAEAYMAFIADPTVLETGVAELPAGLGIKSVPEEGELPQTFETVEPLRLKAAWNSIHPVTVWPQSLSRAQAGFYADPSQINLRVGDMVAFQDAGGALLGVTSNLPVLRPVSKIVKQANSLAWIETTAGGAITPVPGLSDIERVEATEADTLSAGSIDALTADLDAKQWPRPEVLEATEALGLAPADLAATLAATPRNGDSLTPVVFREKCKFFGHNYVSRPKIKSDANDDLILYDLPATYQPTVLSAQRYALVDEAMQEAEKPSGVYPNQLFSVFLDRKYDSLVAGSLIVIRGRQSIWSNEAYAYVNTEVVERWSIVESVETVSIEAYGLSGEVTKLRIPVFWGGNAVYNMLIRSAELFIAAEPVPLPDLPLVDPIGGDAILLDRPDFDFAPGQSVFVSGERVDLPGVSASERATIAEVWANGTTLRLTFAVPLTHSYLRPTVTLTGNVARATHGEAKHEILGSGDAKVPFQRFRLKTGPLTYVSAETETGRAAELEVRVDGVRWHEVSALDQAGPNDRVYTVTTREDGSSEVMFGGAGMGAVLPTGENNVEAFFRVGAGAAGRLKAEQLTLLVSKPRSLKGVRNPLAPSGGASFAGMEEIRSNATKGMETLGRIVSLNDYQTFAAAFAGITKAKASWSWVGEDQHVFLTVAGEDEAPLDPEDAVLTNLAAAIAAQSTPGSGATLRPARVARFTLSARLLIDPDYRATGGSADPVLNAARVALRAAYAYGARQIGQPVRASDVITLLQAVAGVLAVDLDALHRTDRAVGLNPILRASVPRSGVQGDLLGAEILLLSADPVALEAI</sequence>